<evidence type="ECO:0000259" key="1">
    <source>
        <dbReference type="Pfam" id="PF00882"/>
    </source>
</evidence>
<organism evidence="2 3">
    <name type="scientific">Oceanobacillus jeddahense</name>
    <dbReference type="NCBI Taxonomy" id="1462527"/>
    <lineage>
        <taxon>Bacteria</taxon>
        <taxon>Bacillati</taxon>
        <taxon>Bacillota</taxon>
        <taxon>Bacilli</taxon>
        <taxon>Bacillales</taxon>
        <taxon>Bacillaceae</taxon>
        <taxon>Oceanobacillus</taxon>
    </lineage>
</organism>
<accession>A0ABY5K0I7</accession>
<keyword evidence="3" id="KW-1185">Reference proteome</keyword>
<evidence type="ECO:0000313" key="2">
    <source>
        <dbReference type="EMBL" id="UUI05142.1"/>
    </source>
</evidence>
<gene>
    <name evidence="2" type="ORF">NP439_11080</name>
</gene>
<dbReference type="RefSeq" id="WP_256710042.1">
    <property type="nucleotide sequence ID" value="NZ_CP101914.1"/>
</dbReference>
<dbReference type="InterPro" id="IPR029002">
    <property type="entry name" value="PLPC/GPLD1"/>
</dbReference>
<dbReference type="EMBL" id="CP101914">
    <property type="protein sequence ID" value="UUI05142.1"/>
    <property type="molecule type" value="Genomic_DNA"/>
</dbReference>
<proteinExistence type="predicted"/>
<protein>
    <submittedName>
        <fullName evidence="2">Zinc dependent phospholipase C family protein</fullName>
    </submittedName>
</protein>
<reference evidence="2" key="1">
    <citation type="submission" date="2022-07" db="EMBL/GenBank/DDBJ databases">
        <title>FELIX.</title>
        <authorList>
            <person name="Wan K.H."/>
            <person name="Park S."/>
            <person name="Lawrence Q."/>
            <person name="Eichenberger J.P."/>
            <person name="Booth B.W."/>
            <person name="Piaggio A.J."/>
            <person name="Chandler J.C."/>
            <person name="Franklin A.B."/>
            <person name="Celniker S.E."/>
        </authorList>
    </citation>
    <scope>NUCLEOTIDE SEQUENCE</scope>
    <source>
        <strain evidence="2">QA-1986 374</strain>
    </source>
</reference>
<dbReference type="Pfam" id="PF00882">
    <property type="entry name" value="Zn_dep_PLPC"/>
    <property type="match status" value="1"/>
</dbReference>
<feature type="domain" description="Phospholipase C/D" evidence="1">
    <location>
        <begin position="7"/>
        <end position="131"/>
    </location>
</feature>
<name>A0ABY5K0I7_9BACI</name>
<dbReference type="Proteomes" id="UP001059773">
    <property type="component" value="Chromosome"/>
</dbReference>
<evidence type="ECO:0000313" key="3">
    <source>
        <dbReference type="Proteomes" id="UP001059773"/>
    </source>
</evidence>
<sequence>MMPNIWTHIFFAEDVCNSLSYHVHHSPYRHVLFLGAQGPDPFFYYRFWPWYSNQTTGQEIGNALHTKECGPFLNHLIEKAQTQSDEVKIYVLGFITHHLLDRRTHPYIHYRAGYQGSKHQKLETLIDTKWALNTRKMEVWKHPVYEEINVGKMLPAPILYLLAESIRKCYPALSFQVKDIQIAYQDIVTAQKLFADPSGLKNKILKPFISSYSHQPANEYIDYLNEEKTPWIHSATGEEHEESFEELYTDALEDAVSLLPLVLDYWNEGGESAKEQLRRRIGNISYDTGTPLVNHDINRFSVPIV</sequence>